<evidence type="ECO:0000256" key="8">
    <source>
        <dbReference type="SAM" id="MobiDB-lite"/>
    </source>
</evidence>
<feature type="compositionally biased region" description="Basic and acidic residues" evidence="8">
    <location>
        <begin position="137"/>
        <end position="149"/>
    </location>
</feature>
<dbReference type="GO" id="GO:0000166">
    <property type="term" value="F:nucleotide binding"/>
    <property type="evidence" value="ECO:0007669"/>
    <property type="project" value="UniProtKB-KW"/>
</dbReference>
<proteinExistence type="predicted"/>
<protein>
    <recommendedName>
        <fullName evidence="7">Bis(5'-adenosyl)-triphosphatase</fullName>
        <ecNumber evidence="7">3.6.1.29</ecNumber>
    </recommendedName>
</protein>
<keyword evidence="1 7" id="KW-0547">Nucleotide-binding</keyword>
<feature type="site" description="Important for induction of apoptosis" evidence="5">
    <location>
        <position position="123"/>
    </location>
</feature>
<feature type="region of interest" description="Disordered" evidence="8">
    <location>
        <begin position="128"/>
        <end position="168"/>
    </location>
</feature>
<dbReference type="PROSITE" id="PS51084">
    <property type="entry name" value="HIT_2"/>
    <property type="match status" value="1"/>
</dbReference>
<evidence type="ECO:0000256" key="7">
    <source>
        <dbReference type="RuleBase" id="RU366076"/>
    </source>
</evidence>
<evidence type="ECO:0000256" key="4">
    <source>
        <dbReference type="PIRSR" id="PIRSR639383-2"/>
    </source>
</evidence>
<comment type="catalytic activity">
    <reaction evidence="7">
        <text>P(1),P(3)-bis(5'-adenosyl) triphosphate + H2O = AMP + ADP + 2 H(+)</text>
        <dbReference type="Rhea" id="RHEA:13893"/>
        <dbReference type="ChEBI" id="CHEBI:15377"/>
        <dbReference type="ChEBI" id="CHEBI:15378"/>
        <dbReference type="ChEBI" id="CHEBI:58529"/>
        <dbReference type="ChEBI" id="CHEBI:456215"/>
        <dbReference type="ChEBI" id="CHEBI:456216"/>
        <dbReference type="EC" id="3.6.1.29"/>
    </reaction>
</comment>
<dbReference type="CDD" id="cd01275">
    <property type="entry name" value="FHIT"/>
    <property type="match status" value="1"/>
</dbReference>
<reference evidence="10" key="1">
    <citation type="journal article" date="2020" name="Stud. Mycol.">
        <title>101 Dothideomycetes genomes: a test case for predicting lifestyles and emergence of pathogens.</title>
        <authorList>
            <person name="Haridas S."/>
            <person name="Albert R."/>
            <person name="Binder M."/>
            <person name="Bloem J."/>
            <person name="Labutti K."/>
            <person name="Salamov A."/>
            <person name="Andreopoulos B."/>
            <person name="Baker S."/>
            <person name="Barry K."/>
            <person name="Bills G."/>
            <person name="Bluhm B."/>
            <person name="Cannon C."/>
            <person name="Castanera R."/>
            <person name="Culley D."/>
            <person name="Daum C."/>
            <person name="Ezra D."/>
            <person name="Gonzalez J."/>
            <person name="Henrissat B."/>
            <person name="Kuo A."/>
            <person name="Liang C."/>
            <person name="Lipzen A."/>
            <person name="Lutzoni F."/>
            <person name="Magnuson J."/>
            <person name="Mondo S."/>
            <person name="Nolan M."/>
            <person name="Ohm R."/>
            <person name="Pangilinan J."/>
            <person name="Park H.-J."/>
            <person name="Ramirez L."/>
            <person name="Alfaro M."/>
            <person name="Sun H."/>
            <person name="Tritt A."/>
            <person name="Yoshinaga Y."/>
            <person name="Zwiers L.-H."/>
            <person name="Turgeon B."/>
            <person name="Goodwin S."/>
            <person name="Spatafora J."/>
            <person name="Crous P."/>
            <person name="Grigoriev I."/>
        </authorList>
    </citation>
    <scope>NUCLEOTIDE SEQUENCE</scope>
    <source>
        <strain evidence="10">CBS 109.77</strain>
    </source>
</reference>
<evidence type="ECO:0000313" key="11">
    <source>
        <dbReference type="Proteomes" id="UP000799757"/>
    </source>
</evidence>
<dbReference type="EMBL" id="MU002222">
    <property type="protein sequence ID" value="KAF2788370.1"/>
    <property type="molecule type" value="Genomic_DNA"/>
</dbReference>
<dbReference type="AlphaFoldDB" id="A0A6A6WVY2"/>
<evidence type="ECO:0000256" key="3">
    <source>
        <dbReference type="PIRSR" id="PIRSR639383-1"/>
    </source>
</evidence>
<evidence type="ECO:0000256" key="1">
    <source>
        <dbReference type="ARBA" id="ARBA00022741"/>
    </source>
</evidence>
<evidence type="ECO:0000313" key="10">
    <source>
        <dbReference type="EMBL" id="KAF2788370.1"/>
    </source>
</evidence>
<feature type="binding site" evidence="4">
    <location>
        <position position="89"/>
    </location>
    <ligand>
        <name>substrate</name>
    </ligand>
</feature>
<evidence type="ECO:0000256" key="2">
    <source>
        <dbReference type="ARBA" id="ARBA00022801"/>
    </source>
</evidence>
<sequence>MSPLAKDAVIKFGSFVVTSQVFHTTPLSYALVNLKPLLPGHVLVSPRRVVPRFHDLSAAEVQDLFLTVQRVSRMVERVFDATSLNIAIQDGVDAGQSVPHVHAHIIPRKREDLADKGGTDAIYGMMNGEEGDLGGQLRERDGKEKEQGQRIRFPAVDADESRKPRSEEVMVQEAEWLADEMAKDEVGGPEV</sequence>
<name>A0A6A6WVY2_9PLEO</name>
<feature type="domain" description="HIT" evidence="9">
    <location>
        <begin position="8"/>
        <end position="115"/>
    </location>
</feature>
<evidence type="ECO:0000256" key="5">
    <source>
        <dbReference type="PIRSR" id="PIRSR639383-3"/>
    </source>
</evidence>
<dbReference type="Pfam" id="PF01230">
    <property type="entry name" value="HIT"/>
    <property type="match status" value="1"/>
</dbReference>
<dbReference type="Gene3D" id="3.30.428.10">
    <property type="entry name" value="HIT-like"/>
    <property type="match status" value="1"/>
</dbReference>
<gene>
    <name evidence="10" type="ORF">K505DRAFT_328982</name>
</gene>
<comment type="cofactor">
    <cofactor evidence="7">
        <name>Mn(2+)</name>
        <dbReference type="ChEBI" id="CHEBI:29035"/>
    </cofactor>
</comment>
<keyword evidence="11" id="KW-1185">Reference proteome</keyword>
<dbReference type="GO" id="GO:0047710">
    <property type="term" value="F:bis(5'-adenosyl)-triphosphatase activity"/>
    <property type="evidence" value="ECO:0007669"/>
    <property type="project" value="UniProtKB-UniRule"/>
</dbReference>
<dbReference type="InterPro" id="IPR039383">
    <property type="entry name" value="FHIT"/>
</dbReference>
<dbReference type="InterPro" id="IPR051884">
    <property type="entry name" value="Bis(5'-adenosyl)-TPase_reg"/>
</dbReference>
<dbReference type="InterPro" id="IPR036265">
    <property type="entry name" value="HIT-like_sf"/>
</dbReference>
<dbReference type="SUPFAM" id="SSF54197">
    <property type="entry name" value="HIT-like"/>
    <property type="match status" value="1"/>
</dbReference>
<feature type="binding site" evidence="4">
    <location>
        <position position="104"/>
    </location>
    <ligand>
        <name>substrate</name>
    </ligand>
</feature>
<accession>A0A6A6WVY2</accession>
<feature type="binding site" evidence="4">
    <location>
        <begin position="95"/>
        <end position="98"/>
    </location>
    <ligand>
        <name>substrate</name>
    </ligand>
</feature>
<evidence type="ECO:0000256" key="6">
    <source>
        <dbReference type="PROSITE-ProRule" id="PRU00464"/>
    </source>
</evidence>
<feature type="active site" description="Tele-AMP-histidine intermediate" evidence="3">
    <location>
        <position position="102"/>
    </location>
</feature>
<dbReference type="PANTHER" id="PTHR46243:SF1">
    <property type="entry name" value="BIS(5'-ADENOSYL)-TRIPHOSPHATASE"/>
    <property type="match status" value="1"/>
</dbReference>
<dbReference type="FunFam" id="3.30.428.10:FF:000011">
    <property type="entry name" value="Fragile histidine triad"/>
    <property type="match status" value="1"/>
</dbReference>
<feature type="compositionally biased region" description="Basic and acidic residues" evidence="8">
    <location>
        <begin position="159"/>
        <end position="168"/>
    </location>
</feature>
<feature type="binding site" evidence="4">
    <location>
        <position position="33"/>
    </location>
    <ligand>
        <name>substrate</name>
    </ligand>
</feature>
<dbReference type="PANTHER" id="PTHR46243">
    <property type="entry name" value="BIS(5'-ADENOSYL)-TRIPHOSPHATASE"/>
    <property type="match status" value="1"/>
</dbReference>
<dbReference type="EC" id="3.6.1.29" evidence="7"/>
<feature type="short sequence motif" description="Histidine triad motif" evidence="6">
    <location>
        <begin position="100"/>
        <end position="104"/>
    </location>
</feature>
<dbReference type="OrthoDB" id="680339at2759"/>
<evidence type="ECO:0000259" key="9">
    <source>
        <dbReference type="PROSITE" id="PS51084"/>
    </source>
</evidence>
<organism evidence="10 11">
    <name type="scientific">Melanomma pulvis-pyrius CBS 109.77</name>
    <dbReference type="NCBI Taxonomy" id="1314802"/>
    <lineage>
        <taxon>Eukaryota</taxon>
        <taxon>Fungi</taxon>
        <taxon>Dikarya</taxon>
        <taxon>Ascomycota</taxon>
        <taxon>Pezizomycotina</taxon>
        <taxon>Dothideomycetes</taxon>
        <taxon>Pleosporomycetidae</taxon>
        <taxon>Pleosporales</taxon>
        <taxon>Melanommataceae</taxon>
        <taxon>Melanomma</taxon>
    </lineage>
</organism>
<dbReference type="Proteomes" id="UP000799757">
    <property type="component" value="Unassembled WGS sequence"/>
</dbReference>
<dbReference type="InterPro" id="IPR011146">
    <property type="entry name" value="HIT-like"/>
</dbReference>
<keyword evidence="2 7" id="KW-0378">Hydrolase</keyword>